<dbReference type="GO" id="GO:0097322">
    <property type="term" value="F:7SK snRNA binding"/>
    <property type="evidence" value="ECO:0007669"/>
    <property type="project" value="TreeGrafter"/>
</dbReference>
<organism evidence="10 11">
    <name type="scientific">Nephila pilipes</name>
    <name type="common">Giant wood spider</name>
    <name type="synonym">Nephila maculata</name>
    <dbReference type="NCBI Taxonomy" id="299642"/>
    <lineage>
        <taxon>Eukaryota</taxon>
        <taxon>Metazoa</taxon>
        <taxon>Ecdysozoa</taxon>
        <taxon>Arthropoda</taxon>
        <taxon>Chelicerata</taxon>
        <taxon>Arachnida</taxon>
        <taxon>Araneae</taxon>
        <taxon>Araneomorphae</taxon>
        <taxon>Entelegynae</taxon>
        <taxon>Araneoidea</taxon>
        <taxon>Nephilidae</taxon>
        <taxon>Nephila</taxon>
    </lineage>
</organism>
<evidence type="ECO:0000256" key="5">
    <source>
        <dbReference type="ARBA" id="ARBA00023054"/>
    </source>
</evidence>
<dbReference type="InterPro" id="IPR024872">
    <property type="entry name" value="HEXIM"/>
</dbReference>
<evidence type="ECO:0000256" key="3">
    <source>
        <dbReference type="ARBA" id="ARBA00022491"/>
    </source>
</evidence>
<dbReference type="PANTHER" id="PTHR13469">
    <property type="entry name" value="HEXAMETHYLENE BISACETAMIDE INDUCIBLE 1"/>
    <property type="match status" value="1"/>
</dbReference>
<proteinExistence type="inferred from homology"/>
<keyword evidence="7" id="KW-0539">Nucleus</keyword>
<evidence type="ECO:0000256" key="9">
    <source>
        <dbReference type="SAM" id="MobiDB-lite"/>
    </source>
</evidence>
<feature type="compositionally biased region" description="Polar residues" evidence="9">
    <location>
        <begin position="91"/>
        <end position="113"/>
    </location>
</feature>
<evidence type="ECO:0000256" key="7">
    <source>
        <dbReference type="ARBA" id="ARBA00023242"/>
    </source>
</evidence>
<evidence type="ECO:0000313" key="11">
    <source>
        <dbReference type="Proteomes" id="UP000887013"/>
    </source>
</evidence>
<feature type="coiled-coil region" evidence="8">
    <location>
        <begin position="246"/>
        <end position="322"/>
    </location>
</feature>
<name>A0A8X6UG37_NEPPI</name>
<dbReference type="Gene3D" id="6.10.250.2910">
    <property type="match status" value="1"/>
</dbReference>
<gene>
    <name evidence="10" type="primary">hexim</name>
    <name evidence="10" type="ORF">NPIL_648641</name>
</gene>
<comment type="caution">
    <text evidence="10">The sequence shown here is derived from an EMBL/GenBank/DDBJ whole genome shotgun (WGS) entry which is preliminary data.</text>
</comment>
<dbReference type="PANTHER" id="PTHR13469:SF8">
    <property type="entry name" value="HEXIM P-TEFB COMPLEX SUBUNIT 1"/>
    <property type="match status" value="1"/>
</dbReference>
<comment type="similarity">
    <text evidence="2">Belongs to the HEXIM family.</text>
</comment>
<dbReference type="OrthoDB" id="10058500at2759"/>
<reference evidence="10" key="1">
    <citation type="submission" date="2020-08" db="EMBL/GenBank/DDBJ databases">
        <title>Multicomponent nature underlies the extraordinary mechanical properties of spider dragline silk.</title>
        <authorList>
            <person name="Kono N."/>
            <person name="Nakamura H."/>
            <person name="Mori M."/>
            <person name="Yoshida Y."/>
            <person name="Ohtoshi R."/>
            <person name="Malay A.D."/>
            <person name="Moran D.A.P."/>
            <person name="Tomita M."/>
            <person name="Numata K."/>
            <person name="Arakawa K."/>
        </authorList>
    </citation>
    <scope>NUCLEOTIDE SEQUENCE</scope>
</reference>
<keyword evidence="6" id="KW-0804">Transcription</keyword>
<feature type="compositionally biased region" description="Basic residues" evidence="9">
    <location>
        <begin position="123"/>
        <end position="138"/>
    </location>
</feature>
<dbReference type="Proteomes" id="UP000887013">
    <property type="component" value="Unassembled WGS sequence"/>
</dbReference>
<dbReference type="PRINTS" id="PR02094">
    <property type="entry name" value="HEXIMFAMILY"/>
</dbReference>
<keyword evidence="3" id="KW-0678">Repressor</keyword>
<evidence type="ECO:0000313" key="10">
    <source>
        <dbReference type="EMBL" id="GFU10872.1"/>
    </source>
</evidence>
<feature type="region of interest" description="Disordered" evidence="9">
    <location>
        <begin position="87"/>
        <end position="138"/>
    </location>
</feature>
<keyword evidence="5 8" id="KW-0175">Coiled coil</keyword>
<dbReference type="GO" id="GO:0004861">
    <property type="term" value="F:cyclin-dependent protein serine/threonine kinase inhibitor activity"/>
    <property type="evidence" value="ECO:0007669"/>
    <property type="project" value="InterPro"/>
</dbReference>
<evidence type="ECO:0000256" key="8">
    <source>
        <dbReference type="SAM" id="Coils"/>
    </source>
</evidence>
<dbReference type="EMBL" id="BMAW01029179">
    <property type="protein sequence ID" value="GFU10872.1"/>
    <property type="molecule type" value="Genomic_DNA"/>
</dbReference>
<evidence type="ECO:0000256" key="1">
    <source>
        <dbReference type="ARBA" id="ARBA00004123"/>
    </source>
</evidence>
<sequence length="327" mass="38337">MLWYRSSPASEFFSSVADRMLRLLEALDKSKSAERFGGREPAMTKVEVVLPQEAFKCNSVMEDTLQPSLKEMVSRNVVLAKLPGKDKCKRNSQTNVHSKTNNFNSNRSMSTAQVAKKNSSHFSSKRRNKNRRKRKWKPYNKLSWTERNALEERDSRRANRIREELTASGLSLAPYNTTQFLMEDHNVQEPDYRTFSVGHRQRDNSNSVDSSDEFYSCPEDEEEFLQREFVQTYDDLHAEHLDGMTISQLVEEHIRLEDQVEELEKSLEEARLHKQTDRTSIRPAGFNIEAELEKIRVFREEIEKLTLENDILERQNEILQMRLARKT</sequence>
<dbReference type="Pfam" id="PF15313">
    <property type="entry name" value="HEXIM"/>
    <property type="match status" value="1"/>
</dbReference>
<comment type="subcellular location">
    <subcellularLocation>
        <location evidence="1">Nucleus</location>
    </subcellularLocation>
</comment>
<dbReference type="GO" id="GO:0005654">
    <property type="term" value="C:nucleoplasm"/>
    <property type="evidence" value="ECO:0007669"/>
    <property type="project" value="TreeGrafter"/>
</dbReference>
<keyword evidence="11" id="KW-1185">Reference proteome</keyword>
<dbReference type="AlphaFoldDB" id="A0A8X6UG37"/>
<accession>A0A8X6UG37</accession>
<keyword evidence="4" id="KW-0805">Transcription regulation</keyword>
<evidence type="ECO:0000256" key="2">
    <source>
        <dbReference type="ARBA" id="ARBA00008409"/>
    </source>
</evidence>
<dbReference type="GO" id="GO:0005737">
    <property type="term" value="C:cytoplasm"/>
    <property type="evidence" value="ECO:0007669"/>
    <property type="project" value="InterPro"/>
</dbReference>
<evidence type="ECO:0000256" key="4">
    <source>
        <dbReference type="ARBA" id="ARBA00023015"/>
    </source>
</evidence>
<protein>
    <submittedName>
        <fullName evidence="10">Protein HEXIM</fullName>
    </submittedName>
</protein>
<dbReference type="GO" id="GO:0000122">
    <property type="term" value="P:negative regulation of transcription by RNA polymerase II"/>
    <property type="evidence" value="ECO:0007669"/>
    <property type="project" value="InterPro"/>
</dbReference>
<evidence type="ECO:0000256" key="6">
    <source>
        <dbReference type="ARBA" id="ARBA00023163"/>
    </source>
</evidence>